<proteinExistence type="predicted"/>
<dbReference type="STRING" id="414048.SAMN04489864_105217"/>
<gene>
    <name evidence="1" type="ORF">SAMN04489864_105217</name>
</gene>
<organism evidence="1 2">
    <name type="scientific">Pedobacter insulae</name>
    <dbReference type="NCBI Taxonomy" id="414048"/>
    <lineage>
        <taxon>Bacteria</taxon>
        <taxon>Pseudomonadati</taxon>
        <taxon>Bacteroidota</taxon>
        <taxon>Sphingobacteriia</taxon>
        <taxon>Sphingobacteriales</taxon>
        <taxon>Sphingobacteriaceae</taxon>
        <taxon>Pedobacter</taxon>
    </lineage>
</organism>
<dbReference type="PROSITE" id="PS51257">
    <property type="entry name" value="PROKAR_LIPOPROTEIN"/>
    <property type="match status" value="1"/>
</dbReference>
<reference evidence="1 2" key="1">
    <citation type="submission" date="2016-10" db="EMBL/GenBank/DDBJ databases">
        <authorList>
            <person name="de Groot N.N."/>
        </authorList>
    </citation>
    <scope>NUCLEOTIDE SEQUENCE [LARGE SCALE GENOMIC DNA]</scope>
    <source>
        <strain evidence="1 2">DSM 18684</strain>
    </source>
</reference>
<sequence>MEKIKNIGWLLVLVVALTTSCKKDLSTLDVNPIAGVSLDKDGATTLSVTQFDRLVVNPKIDFNGADENKFKFQWKVTLSNNDTTSSVLSNTKNLDAEISMVPSATNQFYTLVFTATDKDNGLKYITSWPLTVFSSIGEGLVVATTADGLSTDLNHIMSPLVTSNYNNESVKFNVYSGANNKAITGLVKQMRFTIALRASPRAVVNTLFAITDNSLTRINTVDFSLAGQNGDLFYTPKASYNFQALSGKNQADVFIESGGLTIANHGITDKIAIPFDISGNISNVFAINRISNNSGISFSFYDETKGKFMYIPAISTLSFQDRNVYTHPDQNTAVFNPGNLPNKVNVAAGVGQGEELVHILKDKTTGKFNLYVFDKGSSSSSPAVAPVPKSNFELSNAPGIAQATNFVILDNQRVIYYTSGNKIYAILYGGASPIFEERYTVATGESITTLQIYQQSDYPWGSTFLPSNNNQLVMSTYGGTAGTGKVYILPMINLGVGNINQSAIKIFTGFNKVTAITSNK</sequence>
<dbReference type="EMBL" id="FOPP01000005">
    <property type="protein sequence ID" value="SFH12372.1"/>
    <property type="molecule type" value="Genomic_DNA"/>
</dbReference>
<evidence type="ECO:0000313" key="2">
    <source>
        <dbReference type="Proteomes" id="UP000199666"/>
    </source>
</evidence>
<dbReference type="InterPro" id="IPR032183">
    <property type="entry name" value="PKD-like"/>
</dbReference>
<dbReference type="RefSeq" id="WP_090993731.1">
    <property type="nucleotide sequence ID" value="NZ_FOPP01000005.1"/>
</dbReference>
<accession>A0A1I2XG28</accession>
<name>A0A1I2XG28_9SPHI</name>
<keyword evidence="2" id="KW-1185">Reference proteome</keyword>
<dbReference type="OrthoDB" id="1094435at2"/>
<dbReference type="AlphaFoldDB" id="A0A1I2XG28"/>
<dbReference type="Pfam" id="PF16407">
    <property type="entry name" value="PKD_2"/>
    <property type="match status" value="1"/>
</dbReference>
<evidence type="ECO:0000313" key="1">
    <source>
        <dbReference type="EMBL" id="SFH12372.1"/>
    </source>
</evidence>
<protein>
    <submittedName>
        <fullName evidence="1">PKD-like family protein</fullName>
    </submittedName>
</protein>
<dbReference type="Proteomes" id="UP000199666">
    <property type="component" value="Unassembled WGS sequence"/>
</dbReference>